<comment type="similarity">
    <text evidence="1">Belongs to the RelE toxin family.</text>
</comment>
<dbReference type="InterPro" id="IPR007712">
    <property type="entry name" value="RelE/ParE_toxin"/>
</dbReference>
<reference evidence="3" key="1">
    <citation type="submission" date="2020-02" db="EMBL/GenBank/DDBJ databases">
        <authorList>
            <person name="Meier V. D."/>
        </authorList>
    </citation>
    <scope>NUCLEOTIDE SEQUENCE</scope>
    <source>
        <strain evidence="3">AVDCRST_MAG64</strain>
    </source>
</reference>
<dbReference type="InterPro" id="IPR035093">
    <property type="entry name" value="RelE/ParE_toxin_dom_sf"/>
</dbReference>
<evidence type="ECO:0008006" key="4">
    <source>
        <dbReference type="Google" id="ProtNLM"/>
    </source>
</evidence>
<evidence type="ECO:0000313" key="3">
    <source>
        <dbReference type="EMBL" id="CAA9424188.1"/>
    </source>
</evidence>
<organism evidence="3">
    <name type="scientific">uncultured Phycisphaerae bacterium</name>
    <dbReference type="NCBI Taxonomy" id="904963"/>
    <lineage>
        <taxon>Bacteria</taxon>
        <taxon>Pseudomonadati</taxon>
        <taxon>Planctomycetota</taxon>
        <taxon>Phycisphaerae</taxon>
        <taxon>environmental samples</taxon>
    </lineage>
</organism>
<dbReference type="InterPro" id="IPR051803">
    <property type="entry name" value="TA_system_RelE-like_toxin"/>
</dbReference>
<dbReference type="EMBL" id="CADCUQ010000705">
    <property type="protein sequence ID" value="CAA9424188.1"/>
    <property type="molecule type" value="Genomic_DNA"/>
</dbReference>
<dbReference type="PANTHER" id="PTHR33755">
    <property type="entry name" value="TOXIN PARE1-RELATED"/>
    <property type="match status" value="1"/>
</dbReference>
<sequence length="108" mass="11916">MTKRVWKARGAADQDVDDIATLIAAGSTDAAVRFVNTGRAAYELLAEHPRAGPLRNARSPHLAGLRFWPLGGSFSSYLILYLERDYGVDILRVVHGARDVDELVKRIP</sequence>
<dbReference type="PANTHER" id="PTHR33755:SF8">
    <property type="entry name" value="TOXIN PARE2"/>
    <property type="match status" value="1"/>
</dbReference>
<keyword evidence="2" id="KW-1277">Toxin-antitoxin system</keyword>
<evidence type="ECO:0000256" key="2">
    <source>
        <dbReference type="ARBA" id="ARBA00022649"/>
    </source>
</evidence>
<protein>
    <recommendedName>
        <fullName evidence="4">Death on curing protein, Doc toxin</fullName>
    </recommendedName>
</protein>
<accession>A0A6J4PZP3</accession>
<dbReference type="Pfam" id="PF05016">
    <property type="entry name" value="ParE_toxin"/>
    <property type="match status" value="1"/>
</dbReference>
<proteinExistence type="inferred from homology"/>
<dbReference type="Gene3D" id="3.30.2310.20">
    <property type="entry name" value="RelE-like"/>
    <property type="match status" value="1"/>
</dbReference>
<dbReference type="AlphaFoldDB" id="A0A6J4PZP3"/>
<gene>
    <name evidence="3" type="ORF">AVDCRST_MAG64-3502</name>
</gene>
<evidence type="ECO:0000256" key="1">
    <source>
        <dbReference type="ARBA" id="ARBA00006226"/>
    </source>
</evidence>
<name>A0A6J4PZP3_9BACT</name>